<protein>
    <recommendedName>
        <fullName evidence="2">DUF4054 domain-containing protein</fullName>
    </recommendedName>
</protein>
<evidence type="ECO:0008006" key="2">
    <source>
        <dbReference type="Google" id="ProtNLM"/>
    </source>
</evidence>
<dbReference type="EMBL" id="MT143705">
    <property type="protein sequence ID" value="QJB01133.1"/>
    <property type="molecule type" value="Genomic_DNA"/>
</dbReference>
<gene>
    <name evidence="1" type="ORF">MM171A00145_0070</name>
</gene>
<accession>A0A6M3M5Q7</accession>
<reference evidence="1" key="1">
    <citation type="submission" date="2020-03" db="EMBL/GenBank/DDBJ databases">
        <title>The deep terrestrial virosphere.</title>
        <authorList>
            <person name="Holmfeldt K."/>
            <person name="Nilsson E."/>
            <person name="Simone D."/>
            <person name="Lopez-Fernandez M."/>
            <person name="Wu X."/>
            <person name="de Brujin I."/>
            <person name="Lundin D."/>
            <person name="Andersson A."/>
            <person name="Bertilsson S."/>
            <person name="Dopson M."/>
        </authorList>
    </citation>
    <scope>NUCLEOTIDE SEQUENCE</scope>
    <source>
        <strain evidence="1">MM171A00145</strain>
    </source>
</reference>
<dbReference type="Pfam" id="PF13262">
    <property type="entry name" value="DUF4054"/>
    <property type="match status" value="1"/>
</dbReference>
<organism evidence="1">
    <name type="scientific">viral metagenome</name>
    <dbReference type="NCBI Taxonomy" id="1070528"/>
    <lineage>
        <taxon>unclassified sequences</taxon>
        <taxon>metagenomes</taxon>
        <taxon>organismal metagenomes</taxon>
    </lineage>
</organism>
<evidence type="ECO:0000313" key="1">
    <source>
        <dbReference type="EMBL" id="QJB01133.1"/>
    </source>
</evidence>
<sequence>MAFTTLQIFRIVASEFSATADADVENWIELAASRHSGSQFGSNYEQAMAYYTAHMMTIQARAAASPASAGGGGAPVGGVTSQKAGDISVGYGGAAAGGSTSVAWDRVDASLTQTGYGLEYLTIRGTRAVVFPYMSEAGGTS</sequence>
<dbReference type="InterPro" id="IPR025127">
    <property type="entry name" value="DUF4054"/>
</dbReference>
<name>A0A6M3M5Q7_9ZZZZ</name>
<proteinExistence type="predicted"/>
<dbReference type="AlphaFoldDB" id="A0A6M3M5Q7"/>